<dbReference type="EMBL" id="CP136704">
    <property type="protein sequence ID" value="WOI34298.1"/>
    <property type="molecule type" value="Genomic_DNA"/>
</dbReference>
<sequence length="188" mass="19681">MKGTPMMSLPLLISPLCSIRSGLAFGFGVGALVLSVSAPWAGEVEHDWSGRFLGSIAVPPHMALQPPTALMESRDMPSTAAEPRAFPQDQASGTPGGGSNLWQGGARRSPAVERQVHTTPPFRSGLQIVQPRIGAAALAPGALGLGWGVEVSSQVYLRGSVFGREDGEGGYSLSPENRQLALTASFRF</sequence>
<dbReference type="Proteomes" id="UP001302666">
    <property type="component" value="Chromosome"/>
</dbReference>
<accession>A0ABZ0HHI3</accession>
<gene>
    <name evidence="2" type="ORF">R1T40_06105</name>
</gene>
<organism evidence="2 3">
    <name type="scientific">Tritonibacter scottomollicae</name>
    <name type="common">Epibacterium scottomollicae</name>
    <dbReference type="NCBI Taxonomy" id="483013"/>
    <lineage>
        <taxon>Bacteria</taxon>
        <taxon>Pseudomonadati</taxon>
        <taxon>Pseudomonadota</taxon>
        <taxon>Alphaproteobacteria</taxon>
        <taxon>Rhodobacterales</taxon>
        <taxon>Paracoccaceae</taxon>
        <taxon>Tritonibacter</taxon>
    </lineage>
</organism>
<evidence type="ECO:0000256" key="1">
    <source>
        <dbReference type="SAM" id="MobiDB-lite"/>
    </source>
</evidence>
<protein>
    <submittedName>
        <fullName evidence="2">Uncharacterized protein</fullName>
    </submittedName>
</protein>
<reference evidence="2 3" key="1">
    <citation type="submission" date="2023-10" db="EMBL/GenBank/DDBJ databases">
        <title>Eight complete genome sequences of bacteria isolated from laboratory stock of Giant Kelp gametophytes.</title>
        <authorList>
            <person name="Tolentino B."/>
            <person name="Nuzhdin S."/>
        </authorList>
    </citation>
    <scope>NUCLEOTIDE SEQUENCE [LARGE SCALE GENOMIC DNA]</scope>
    <source>
        <strain evidence="2 3">LC.270.F.C4</strain>
    </source>
</reference>
<evidence type="ECO:0000313" key="3">
    <source>
        <dbReference type="Proteomes" id="UP001302666"/>
    </source>
</evidence>
<proteinExistence type="predicted"/>
<evidence type="ECO:0000313" key="2">
    <source>
        <dbReference type="EMBL" id="WOI34298.1"/>
    </source>
</evidence>
<keyword evidence="3" id="KW-1185">Reference proteome</keyword>
<name>A0ABZ0HHI3_TRISK</name>
<feature type="region of interest" description="Disordered" evidence="1">
    <location>
        <begin position="70"/>
        <end position="105"/>
    </location>
</feature>